<reference evidence="2 3" key="1">
    <citation type="submission" date="2024-04" db="EMBL/GenBank/DDBJ databases">
        <authorList>
            <consortium name="Genoscope - CEA"/>
            <person name="William W."/>
        </authorList>
    </citation>
    <scope>NUCLEOTIDE SEQUENCE [LARGE SCALE GENOMIC DNA]</scope>
</reference>
<dbReference type="InterPro" id="IPR000626">
    <property type="entry name" value="Ubiquitin-like_dom"/>
</dbReference>
<dbReference type="SUPFAM" id="SSF54236">
    <property type="entry name" value="Ubiquitin-like"/>
    <property type="match status" value="1"/>
</dbReference>
<dbReference type="CDD" id="cd17039">
    <property type="entry name" value="Ubl_ubiquitin_like"/>
    <property type="match status" value="1"/>
</dbReference>
<protein>
    <recommendedName>
        <fullName evidence="1">Ubiquitin-like domain-containing protein</fullName>
    </recommendedName>
</protein>
<dbReference type="PROSITE" id="PS50053">
    <property type="entry name" value="UBIQUITIN_2"/>
    <property type="match status" value="1"/>
</dbReference>
<organism evidence="2 3">
    <name type="scientific">Lymnaea stagnalis</name>
    <name type="common">Great pond snail</name>
    <name type="synonym">Helix stagnalis</name>
    <dbReference type="NCBI Taxonomy" id="6523"/>
    <lineage>
        <taxon>Eukaryota</taxon>
        <taxon>Metazoa</taxon>
        <taxon>Spiralia</taxon>
        <taxon>Lophotrochozoa</taxon>
        <taxon>Mollusca</taxon>
        <taxon>Gastropoda</taxon>
        <taxon>Heterobranchia</taxon>
        <taxon>Euthyneura</taxon>
        <taxon>Panpulmonata</taxon>
        <taxon>Hygrophila</taxon>
        <taxon>Lymnaeoidea</taxon>
        <taxon>Lymnaeidae</taxon>
        <taxon>Lymnaea</taxon>
    </lineage>
</organism>
<sequence>MSAEDQSHRSEFQHVSESVPFCKVALHVIKDHQEVTVHKADLDTQTLIKELKTQLKEDGIIKSDDQVWYLDGTELHDEKSLGYYDITGANKIYRDPIRINVNVNTLS</sequence>
<evidence type="ECO:0000313" key="2">
    <source>
        <dbReference type="EMBL" id="CAL1541856.1"/>
    </source>
</evidence>
<accession>A0AAV2I7Q0</accession>
<dbReference type="EMBL" id="CAXITT010000455">
    <property type="protein sequence ID" value="CAL1541856.1"/>
    <property type="molecule type" value="Genomic_DNA"/>
</dbReference>
<proteinExistence type="predicted"/>
<comment type="caution">
    <text evidence="2">The sequence shown here is derived from an EMBL/GenBank/DDBJ whole genome shotgun (WGS) entry which is preliminary data.</text>
</comment>
<gene>
    <name evidence="2" type="ORF">GSLYS_00015462001</name>
</gene>
<feature type="domain" description="Ubiquitin-like" evidence="1">
    <location>
        <begin position="22"/>
        <end position="93"/>
    </location>
</feature>
<dbReference type="Gene3D" id="3.10.20.90">
    <property type="entry name" value="Phosphatidylinositol 3-kinase Catalytic Subunit, Chain A, domain 1"/>
    <property type="match status" value="1"/>
</dbReference>
<name>A0AAV2I7Q0_LYMST</name>
<dbReference type="AlphaFoldDB" id="A0AAV2I7Q0"/>
<keyword evidence="3" id="KW-1185">Reference proteome</keyword>
<evidence type="ECO:0000313" key="3">
    <source>
        <dbReference type="Proteomes" id="UP001497497"/>
    </source>
</evidence>
<evidence type="ECO:0000259" key="1">
    <source>
        <dbReference type="PROSITE" id="PS50053"/>
    </source>
</evidence>
<dbReference type="Pfam" id="PF00240">
    <property type="entry name" value="ubiquitin"/>
    <property type="match status" value="1"/>
</dbReference>
<dbReference type="InterPro" id="IPR029071">
    <property type="entry name" value="Ubiquitin-like_domsf"/>
</dbReference>
<dbReference type="Proteomes" id="UP001497497">
    <property type="component" value="Unassembled WGS sequence"/>
</dbReference>